<feature type="region of interest" description="Disordered" evidence="1">
    <location>
        <begin position="43"/>
        <end position="69"/>
    </location>
</feature>
<sequence length="69" mass="7381">MSYDDFAFLLRFNHIMTFGTLTPRTANHGSVFELLKGRLPKAAGAGPLHARPGFAGDPGRNPGRTAAGR</sequence>
<organism evidence="2 3">
    <name type="scientific">Paenibacillus artemisiicola</name>
    <dbReference type="NCBI Taxonomy" id="1172618"/>
    <lineage>
        <taxon>Bacteria</taxon>
        <taxon>Bacillati</taxon>
        <taxon>Bacillota</taxon>
        <taxon>Bacilli</taxon>
        <taxon>Bacillales</taxon>
        <taxon>Paenibacillaceae</taxon>
        <taxon>Paenibacillus</taxon>
    </lineage>
</organism>
<evidence type="ECO:0000313" key="2">
    <source>
        <dbReference type="EMBL" id="MBO7748376.1"/>
    </source>
</evidence>
<dbReference type="RefSeq" id="WP_208850942.1">
    <property type="nucleotide sequence ID" value="NZ_JAGGDJ010000055.1"/>
</dbReference>
<protein>
    <submittedName>
        <fullName evidence="2">Uncharacterized protein</fullName>
    </submittedName>
</protein>
<dbReference type="EMBL" id="JAGGDJ010000055">
    <property type="protein sequence ID" value="MBO7748376.1"/>
    <property type="molecule type" value="Genomic_DNA"/>
</dbReference>
<reference evidence="2 3" key="1">
    <citation type="submission" date="2021-03" db="EMBL/GenBank/DDBJ databases">
        <title>Paenibacillus artemisicola MWE-103 whole genome sequence.</title>
        <authorList>
            <person name="Ham Y.J."/>
        </authorList>
    </citation>
    <scope>NUCLEOTIDE SEQUENCE [LARGE SCALE GENOMIC DNA]</scope>
    <source>
        <strain evidence="2 3">MWE-103</strain>
    </source>
</reference>
<proteinExistence type="predicted"/>
<evidence type="ECO:0000256" key="1">
    <source>
        <dbReference type="SAM" id="MobiDB-lite"/>
    </source>
</evidence>
<comment type="caution">
    <text evidence="2">The sequence shown here is derived from an EMBL/GenBank/DDBJ whole genome shotgun (WGS) entry which is preliminary data.</text>
</comment>
<name>A0ABS3WJW4_9BACL</name>
<dbReference type="Proteomes" id="UP000670947">
    <property type="component" value="Unassembled WGS sequence"/>
</dbReference>
<keyword evidence="3" id="KW-1185">Reference proteome</keyword>
<evidence type="ECO:0000313" key="3">
    <source>
        <dbReference type="Proteomes" id="UP000670947"/>
    </source>
</evidence>
<accession>A0ABS3WJW4</accession>
<gene>
    <name evidence="2" type="ORF">I8J29_29745</name>
</gene>